<evidence type="ECO:0000256" key="1">
    <source>
        <dbReference type="SAM" id="Phobius"/>
    </source>
</evidence>
<dbReference type="EMBL" id="JBHSCX010000006">
    <property type="protein sequence ID" value="MFC4362495.1"/>
    <property type="molecule type" value="Genomic_DNA"/>
</dbReference>
<accession>A0ABV8V3K3</accession>
<dbReference type="Pfam" id="PF05437">
    <property type="entry name" value="AzlD"/>
    <property type="match status" value="1"/>
</dbReference>
<evidence type="ECO:0000313" key="2">
    <source>
        <dbReference type="EMBL" id="MFC4362495.1"/>
    </source>
</evidence>
<dbReference type="RefSeq" id="WP_290260463.1">
    <property type="nucleotide sequence ID" value="NZ_JAUFQG010000004.1"/>
</dbReference>
<evidence type="ECO:0000313" key="3">
    <source>
        <dbReference type="Proteomes" id="UP001595840"/>
    </source>
</evidence>
<feature type="transmembrane region" description="Helical" evidence="1">
    <location>
        <begin position="6"/>
        <end position="29"/>
    </location>
</feature>
<reference evidence="3" key="1">
    <citation type="journal article" date="2019" name="Int. J. Syst. Evol. Microbiol.">
        <title>The Global Catalogue of Microorganisms (GCM) 10K type strain sequencing project: providing services to taxonomists for standard genome sequencing and annotation.</title>
        <authorList>
            <consortium name="The Broad Institute Genomics Platform"/>
            <consortium name="The Broad Institute Genome Sequencing Center for Infectious Disease"/>
            <person name="Wu L."/>
            <person name="Ma J."/>
        </authorList>
    </citation>
    <scope>NUCLEOTIDE SEQUENCE [LARGE SCALE GENOMIC DNA]</scope>
    <source>
        <strain evidence="3">CECT 8570</strain>
    </source>
</reference>
<comment type="caution">
    <text evidence="2">The sequence shown here is derived from an EMBL/GenBank/DDBJ whole genome shotgun (WGS) entry which is preliminary data.</text>
</comment>
<keyword evidence="1" id="KW-0472">Membrane</keyword>
<feature type="transmembrane region" description="Helical" evidence="1">
    <location>
        <begin position="73"/>
        <end position="103"/>
    </location>
</feature>
<organism evidence="2 3">
    <name type="scientific">Simiduia curdlanivorans</name>
    <dbReference type="NCBI Taxonomy" id="1492769"/>
    <lineage>
        <taxon>Bacteria</taxon>
        <taxon>Pseudomonadati</taxon>
        <taxon>Pseudomonadota</taxon>
        <taxon>Gammaproteobacteria</taxon>
        <taxon>Cellvibrionales</taxon>
        <taxon>Cellvibrionaceae</taxon>
        <taxon>Simiduia</taxon>
    </lineage>
</organism>
<keyword evidence="3" id="KW-1185">Reference proteome</keyword>
<dbReference type="InterPro" id="IPR008407">
    <property type="entry name" value="Brnchd-chn_aa_trnsp_AzlD"/>
</dbReference>
<name>A0ABV8V3K3_9GAMM</name>
<proteinExistence type="predicted"/>
<sequence>MNAHLEIWIIIIGLGLGTYLLRLSFLGFVGDRPIPEWILRHLRYVATAVLPALIAPLILWPSATNGETDPSRLIAAAAAFFVGWYFKSVVGAVFSGMVGLYGAQYLLG</sequence>
<dbReference type="Proteomes" id="UP001595840">
    <property type="component" value="Unassembled WGS sequence"/>
</dbReference>
<gene>
    <name evidence="2" type="ORF">ACFOX3_09280</name>
</gene>
<keyword evidence="1" id="KW-1133">Transmembrane helix</keyword>
<feature type="transmembrane region" description="Helical" evidence="1">
    <location>
        <begin position="41"/>
        <end position="61"/>
    </location>
</feature>
<protein>
    <submittedName>
        <fullName evidence="2">AzlD domain-containing protein</fullName>
    </submittedName>
</protein>
<keyword evidence="1" id="KW-0812">Transmembrane</keyword>